<feature type="transmembrane region" description="Helical" evidence="1">
    <location>
        <begin position="49"/>
        <end position="67"/>
    </location>
</feature>
<organism evidence="2 3">
    <name type="scientific">Kitasatospora setae (strain ATCC 33774 / DSM 43861 / JCM 3304 / KCC A-0304 / NBRC 14216 / KM-6054)</name>
    <name type="common">Streptomyces setae</name>
    <dbReference type="NCBI Taxonomy" id="452652"/>
    <lineage>
        <taxon>Bacteria</taxon>
        <taxon>Bacillati</taxon>
        <taxon>Actinomycetota</taxon>
        <taxon>Actinomycetes</taxon>
        <taxon>Kitasatosporales</taxon>
        <taxon>Streptomycetaceae</taxon>
        <taxon>Kitasatospora</taxon>
    </lineage>
</organism>
<dbReference type="AlphaFoldDB" id="E4N473"/>
<name>E4N473_KITSK</name>
<accession>E4N473</accession>
<protein>
    <submittedName>
        <fullName evidence="2">Uncharacterized protein</fullName>
    </submittedName>
</protein>
<proteinExistence type="predicted"/>
<dbReference type="HOGENOM" id="CLU_075814_0_0_11"/>
<sequence>MAHAGTGGGGRLESAIAWVLRNSDGVVALAGALAVGLLDLFGGGLGDNVVSGATLLVLAAVVYGSLAERRRRVVDIREATEGARQALENLASVRELAGVDLERALERARQDTDRWVFKGGTGTYLRAVTLPECVQEARRRRRALTVKIDIVHPGNEAVCAAYARFRGTFGTADRRTGGGSGSGLGGGGGGHDAGWSVERTRKESYATVLAAAWYRQRLDTLEIDVHLSEVAPSLRFDVSASCLIITQDDPRRVSIYVERGRPLYDYYVTELHHYREQAVKLDLRDTEPLGDDPTVDEARRLFEHLRLPLPTAFSDRDVNDIIDRALHAENPYRR</sequence>
<dbReference type="STRING" id="452652.KSE_01530"/>
<reference evidence="2 3" key="1">
    <citation type="journal article" date="2010" name="DNA Res.">
        <title>Genome sequence of Kitasatospora setae NBRC 14216T: an evolutionary snapshot of the family Streptomycetaceae.</title>
        <authorList>
            <person name="Ichikawa N."/>
            <person name="Oguchi A."/>
            <person name="Ikeda H."/>
            <person name="Ishikawa J."/>
            <person name="Kitani S."/>
            <person name="Watanabe Y."/>
            <person name="Nakamura S."/>
            <person name="Katano Y."/>
            <person name="Kishi E."/>
            <person name="Sasagawa M."/>
            <person name="Ankai A."/>
            <person name="Fukui S."/>
            <person name="Hashimoto Y."/>
            <person name="Kamata S."/>
            <person name="Otoguro M."/>
            <person name="Tanikawa S."/>
            <person name="Nihira T."/>
            <person name="Horinouchi S."/>
            <person name="Ohnishi Y."/>
            <person name="Hayakawa M."/>
            <person name="Kuzuyama T."/>
            <person name="Arisawa A."/>
            <person name="Nomoto F."/>
            <person name="Miura H."/>
            <person name="Takahashi Y."/>
            <person name="Fujita N."/>
        </authorList>
    </citation>
    <scope>NUCLEOTIDE SEQUENCE [LARGE SCALE GENOMIC DNA]</scope>
    <source>
        <strain evidence="3">ATCC 33774 / DSM 43861 / JCM 3304 / KCC A-0304 / NBRC 14216 / KM-6054</strain>
    </source>
</reference>
<evidence type="ECO:0000313" key="2">
    <source>
        <dbReference type="EMBL" id="BAJ26004.1"/>
    </source>
</evidence>
<dbReference type="PATRIC" id="fig|452652.3.peg.144"/>
<evidence type="ECO:0000313" key="3">
    <source>
        <dbReference type="Proteomes" id="UP000007076"/>
    </source>
</evidence>
<keyword evidence="1" id="KW-1133">Transmembrane helix</keyword>
<dbReference type="RefSeq" id="WP_014133325.1">
    <property type="nucleotide sequence ID" value="NC_016109.1"/>
</dbReference>
<dbReference type="eggNOG" id="ENOG502ZTBR">
    <property type="taxonomic scope" value="Bacteria"/>
</dbReference>
<gene>
    <name evidence="2" type="ordered locus">KSE_01530</name>
</gene>
<dbReference type="KEGG" id="ksk:KSE_01530"/>
<keyword evidence="3" id="KW-1185">Reference proteome</keyword>
<dbReference type="EMBL" id="AP010968">
    <property type="protein sequence ID" value="BAJ26004.1"/>
    <property type="molecule type" value="Genomic_DNA"/>
</dbReference>
<keyword evidence="1" id="KW-0472">Membrane</keyword>
<evidence type="ECO:0000256" key="1">
    <source>
        <dbReference type="SAM" id="Phobius"/>
    </source>
</evidence>
<keyword evidence="1" id="KW-0812">Transmembrane</keyword>
<dbReference type="Proteomes" id="UP000007076">
    <property type="component" value="Chromosome"/>
</dbReference>